<evidence type="ECO:0000313" key="1">
    <source>
        <dbReference type="EMBL" id="ADN17865.1"/>
    </source>
</evidence>
<reference evidence="2" key="1">
    <citation type="journal article" date="2011" name="MBio">
        <title>Novel metabolic attributes of the genus Cyanothece, comprising a group of unicellular nitrogen-fixing Cyanobacteria.</title>
        <authorList>
            <person name="Bandyopadhyay A."/>
            <person name="Elvitigala T."/>
            <person name="Welsh E."/>
            <person name="Stockel J."/>
            <person name="Liberton M."/>
            <person name="Min H."/>
            <person name="Sherman L.A."/>
            <person name="Pakrasi H.B."/>
        </authorList>
    </citation>
    <scope>NUCLEOTIDE SEQUENCE [LARGE SCALE GENOMIC DNA]</scope>
    <source>
        <strain evidence="2">PCC 7822</strain>
        <plasmid evidence="2">Cy782201</plasmid>
    </source>
</reference>
<dbReference type="InterPro" id="IPR041492">
    <property type="entry name" value="HAD_2"/>
</dbReference>
<dbReference type="SUPFAM" id="SSF56784">
    <property type="entry name" value="HAD-like"/>
    <property type="match status" value="1"/>
</dbReference>
<evidence type="ECO:0000313" key="2">
    <source>
        <dbReference type="Proteomes" id="UP000008206"/>
    </source>
</evidence>
<keyword evidence="1" id="KW-0378">Hydrolase</keyword>
<dbReference type="Pfam" id="PF13419">
    <property type="entry name" value="HAD_2"/>
    <property type="match status" value="1"/>
</dbReference>
<dbReference type="KEGG" id="cyj:Cyan7822_6018"/>
<protein>
    <submittedName>
        <fullName evidence="1">HAD-superfamily hydrolase, subfamily IA, variant 1</fullName>
    </submittedName>
</protein>
<dbReference type="OrthoDB" id="9797743at2"/>
<name>E0ULN5_GLOV7</name>
<dbReference type="InterPro" id="IPR006439">
    <property type="entry name" value="HAD-SF_hydro_IA"/>
</dbReference>
<accession>E0ULN5</accession>
<dbReference type="PRINTS" id="PR00413">
    <property type="entry name" value="HADHALOGNASE"/>
</dbReference>
<dbReference type="SFLD" id="SFLDS00003">
    <property type="entry name" value="Haloacid_Dehalogenase"/>
    <property type="match status" value="1"/>
</dbReference>
<dbReference type="EMBL" id="CP002199">
    <property type="protein sequence ID" value="ADN17865.1"/>
    <property type="molecule type" value="Genomic_DNA"/>
</dbReference>
<dbReference type="Gene3D" id="1.10.150.240">
    <property type="entry name" value="Putative phosphatase, domain 2"/>
    <property type="match status" value="1"/>
</dbReference>
<dbReference type="InterPro" id="IPR050155">
    <property type="entry name" value="HAD-like_hydrolase_sf"/>
</dbReference>
<dbReference type="GO" id="GO:0008967">
    <property type="term" value="F:phosphoglycolate phosphatase activity"/>
    <property type="evidence" value="ECO:0007669"/>
    <property type="project" value="TreeGrafter"/>
</dbReference>
<proteinExistence type="predicted"/>
<keyword evidence="2" id="KW-1185">Reference proteome</keyword>
<dbReference type="NCBIfam" id="TIGR01509">
    <property type="entry name" value="HAD-SF-IA-v3"/>
    <property type="match status" value="1"/>
</dbReference>
<dbReference type="SFLD" id="SFLDG01135">
    <property type="entry name" value="C1.5.6:_HAD__Beta-PGM__Phospha"/>
    <property type="match status" value="1"/>
</dbReference>
<dbReference type="RefSeq" id="WP_013334615.1">
    <property type="nucleotide sequence ID" value="NC_014533.1"/>
</dbReference>
<dbReference type="SFLD" id="SFLDG01129">
    <property type="entry name" value="C1.5:_HAD__Beta-PGM__Phosphata"/>
    <property type="match status" value="1"/>
</dbReference>
<dbReference type="InterPro" id="IPR023214">
    <property type="entry name" value="HAD_sf"/>
</dbReference>
<dbReference type="GO" id="GO:0006281">
    <property type="term" value="P:DNA repair"/>
    <property type="evidence" value="ECO:0007669"/>
    <property type="project" value="TreeGrafter"/>
</dbReference>
<geneLocation type="plasmid" evidence="1 2">
    <name>Cy782201</name>
</geneLocation>
<dbReference type="InterPro" id="IPR036412">
    <property type="entry name" value="HAD-like_sf"/>
</dbReference>
<organism evidence="1 2">
    <name type="scientific">Gloeothece verrucosa (strain PCC 7822)</name>
    <name type="common">Cyanothece sp. (strain PCC 7822)</name>
    <dbReference type="NCBI Taxonomy" id="497965"/>
    <lineage>
        <taxon>Bacteria</taxon>
        <taxon>Bacillati</taxon>
        <taxon>Cyanobacteriota</taxon>
        <taxon>Cyanophyceae</taxon>
        <taxon>Oscillatoriophycideae</taxon>
        <taxon>Chroococcales</taxon>
        <taxon>Aphanothecaceae</taxon>
        <taxon>Gloeothece</taxon>
        <taxon>Gloeothece verrucosa</taxon>
    </lineage>
</organism>
<dbReference type="InterPro" id="IPR023198">
    <property type="entry name" value="PGP-like_dom2"/>
</dbReference>
<gene>
    <name evidence="1" type="ordered locus">Cyan7822_6018</name>
</gene>
<dbReference type="NCBIfam" id="TIGR01549">
    <property type="entry name" value="HAD-SF-IA-v1"/>
    <property type="match status" value="1"/>
</dbReference>
<dbReference type="Proteomes" id="UP000008206">
    <property type="component" value="Plasmid Cy782201"/>
</dbReference>
<dbReference type="PANTHER" id="PTHR43434">
    <property type="entry name" value="PHOSPHOGLYCOLATE PHOSPHATASE"/>
    <property type="match status" value="1"/>
</dbReference>
<sequence length="220" mass="23435">MSLKGVLLDVDGTLVNSNDAHAQAWVEAFKKFAYDISFEEVRPLIGMGGDKVISLLVPGLTDSKGVGKEISSFRQQLIINQYGTKLSPTPGARQLLLKMLSEGLELIVASSAKSDELSVLLKSGGIDDLLPQATTSSDVDNSKPEPDIVQAALDKINLPPEQVLMLGDTPYDIEAASRAGINVIALRCGGFSDSQLEGAGAIYDDPAQLLEQYETSALSR</sequence>
<dbReference type="PANTHER" id="PTHR43434:SF16">
    <property type="entry name" value="BLL8046 PROTEIN"/>
    <property type="match status" value="1"/>
</dbReference>
<keyword evidence="1" id="KW-0614">Plasmid</keyword>
<dbReference type="GO" id="GO:0005829">
    <property type="term" value="C:cytosol"/>
    <property type="evidence" value="ECO:0007669"/>
    <property type="project" value="TreeGrafter"/>
</dbReference>
<dbReference type="HOGENOM" id="CLU_045011_19_2_3"/>
<dbReference type="Gene3D" id="3.40.50.1000">
    <property type="entry name" value="HAD superfamily/HAD-like"/>
    <property type="match status" value="1"/>
</dbReference>
<dbReference type="AlphaFoldDB" id="E0ULN5"/>